<reference evidence="6" key="1">
    <citation type="journal article" date="2020" name="Microb. Genom.">
        <title>Genetic diversity of clinical and environmental Mucorales isolates obtained from an investigation of mucormycosis cases among solid organ transplant recipients.</title>
        <authorList>
            <person name="Nguyen M.H."/>
            <person name="Kaul D."/>
            <person name="Muto C."/>
            <person name="Cheng S.J."/>
            <person name="Richter R.A."/>
            <person name="Bruno V.M."/>
            <person name="Liu G."/>
            <person name="Beyhan S."/>
            <person name="Sundermann A.J."/>
            <person name="Mounaud S."/>
            <person name="Pasculle A.W."/>
            <person name="Nierman W.C."/>
            <person name="Driscoll E."/>
            <person name="Cumbie R."/>
            <person name="Clancy C.J."/>
            <person name="Dupont C.L."/>
        </authorList>
    </citation>
    <scope>NUCLEOTIDE SEQUENCE</scope>
    <source>
        <strain evidence="6">GL16</strain>
    </source>
</reference>
<comment type="caution">
    <text evidence="6">The sequence shown here is derived from an EMBL/GenBank/DDBJ whole genome shotgun (WGS) entry which is preliminary data.</text>
</comment>
<dbReference type="AlphaFoldDB" id="A0A9P6YCE5"/>
<evidence type="ECO:0000256" key="3">
    <source>
        <dbReference type="ARBA" id="ARBA00023204"/>
    </source>
</evidence>
<proteinExistence type="predicted"/>
<protein>
    <recommendedName>
        <fullName evidence="5">Breast cancer type 2 susceptibility protein helical domain-containing protein</fullName>
    </recommendedName>
</protein>
<dbReference type="InterPro" id="IPR036315">
    <property type="entry name" value="BRCA2_hlx_sf"/>
</dbReference>
<feature type="domain" description="Breast cancer type 2 susceptibility protein helical" evidence="5">
    <location>
        <begin position="377"/>
        <end position="434"/>
    </location>
</feature>
<dbReference type="EMBL" id="JAANIT010000737">
    <property type="protein sequence ID" value="KAG1544867.1"/>
    <property type="molecule type" value="Genomic_DNA"/>
</dbReference>
<dbReference type="OrthoDB" id="21095at2759"/>
<sequence>MSLQDDLFDILEINTEENKESAISHSQSTTATNTTTSSSKAAFDVFLDELLNIPMTSQPIYKPVVTPISTPEEQEEEMWGEFDDDAFFNLSDCSSSNEENKKQKEPLDLTLFGFKTASGKELKPVSEEATRRACALLNEEPLDNFPMSNSNPKSANDNSSINSNSPPANNDDLLLAKNDPPVTFSGFKTASGKQLKPISKEAVEKAKALLLEESTNEKARVNTMFTTASGKSLTAPKEEATKWGTTLLKEPKEGTKRDRENEPKKKRGLQDISNVNTMAKRYKQSTLQKVKPFKSPIIRSNIELTKAAIGNRNIQPTRGSPVFDLKVPSNRRKLSSLGKPQQYTRQQLLSKNIPYDIIDMTSSTSRKYIFNGIWGIKQAHKELIDAGALPNRLSLAWVENHYGLIVWKLACQVRSYPDVFLKDWKPEIVLRQLLTG</sequence>
<dbReference type="InterPro" id="IPR002093">
    <property type="entry name" value="BRCA2_repeat"/>
</dbReference>
<accession>A0A9P6YCE5</accession>
<feature type="region of interest" description="Disordered" evidence="4">
    <location>
        <begin position="140"/>
        <end position="176"/>
    </location>
</feature>
<keyword evidence="3" id="KW-0234">DNA repair</keyword>
<evidence type="ECO:0000256" key="2">
    <source>
        <dbReference type="ARBA" id="ARBA00022763"/>
    </source>
</evidence>
<dbReference type="GO" id="GO:0000724">
    <property type="term" value="P:double-strand break repair via homologous recombination"/>
    <property type="evidence" value="ECO:0007669"/>
    <property type="project" value="InterPro"/>
</dbReference>
<feature type="region of interest" description="Disordered" evidence="4">
    <location>
        <begin position="247"/>
        <end position="267"/>
    </location>
</feature>
<name>A0A9P6YCE5_RHIOR</name>
<evidence type="ECO:0000256" key="1">
    <source>
        <dbReference type="ARBA" id="ARBA00022737"/>
    </source>
</evidence>
<keyword evidence="2" id="KW-0227">DNA damage</keyword>
<dbReference type="Pfam" id="PF00634">
    <property type="entry name" value="BRCA2"/>
    <property type="match status" value="1"/>
</dbReference>
<evidence type="ECO:0000256" key="4">
    <source>
        <dbReference type="SAM" id="MobiDB-lite"/>
    </source>
</evidence>
<evidence type="ECO:0000259" key="5">
    <source>
        <dbReference type="Pfam" id="PF09169"/>
    </source>
</evidence>
<dbReference type="PANTHER" id="PTHR11289">
    <property type="entry name" value="BREAST CANCER TYPE 2 SUSCEPTIBILITY PROTEIN BRCA2"/>
    <property type="match status" value="1"/>
</dbReference>
<dbReference type="InterPro" id="IPR015525">
    <property type="entry name" value="BRCA2"/>
</dbReference>
<keyword evidence="1" id="KW-0677">Repeat</keyword>
<dbReference type="InterPro" id="IPR015252">
    <property type="entry name" value="BRCA2_hlx"/>
</dbReference>
<organism evidence="6 7">
    <name type="scientific">Rhizopus oryzae</name>
    <name type="common">Mucormycosis agent</name>
    <name type="synonym">Rhizopus arrhizus var. delemar</name>
    <dbReference type="NCBI Taxonomy" id="64495"/>
    <lineage>
        <taxon>Eukaryota</taxon>
        <taxon>Fungi</taxon>
        <taxon>Fungi incertae sedis</taxon>
        <taxon>Mucoromycota</taxon>
        <taxon>Mucoromycotina</taxon>
        <taxon>Mucoromycetes</taxon>
        <taxon>Mucorales</taxon>
        <taxon>Mucorineae</taxon>
        <taxon>Rhizopodaceae</taxon>
        <taxon>Rhizopus</taxon>
    </lineage>
</organism>
<dbReference type="Proteomes" id="UP000717996">
    <property type="component" value="Unassembled WGS sequence"/>
</dbReference>
<gene>
    <name evidence="6" type="ORF">G6F51_005799</name>
</gene>
<feature type="compositionally biased region" description="Basic and acidic residues" evidence="4">
    <location>
        <begin position="249"/>
        <end position="263"/>
    </location>
</feature>
<dbReference type="GO" id="GO:0006355">
    <property type="term" value="P:regulation of DNA-templated transcription"/>
    <property type="evidence" value="ECO:0007669"/>
    <property type="project" value="TreeGrafter"/>
</dbReference>
<dbReference type="SUPFAM" id="SSF81872">
    <property type="entry name" value="BRCA2 helical domain"/>
    <property type="match status" value="1"/>
</dbReference>
<feature type="compositionally biased region" description="Low complexity" evidence="4">
    <location>
        <begin position="154"/>
        <end position="172"/>
    </location>
</feature>
<dbReference type="Pfam" id="PF09169">
    <property type="entry name" value="BRCA-2_helical"/>
    <property type="match status" value="1"/>
</dbReference>
<dbReference type="PANTHER" id="PTHR11289:SF0">
    <property type="entry name" value="BREAST CANCER TYPE 2 SUSCEPTIBILITY PROTEIN"/>
    <property type="match status" value="1"/>
</dbReference>
<evidence type="ECO:0000313" key="7">
    <source>
        <dbReference type="Proteomes" id="UP000717996"/>
    </source>
</evidence>
<evidence type="ECO:0000313" key="6">
    <source>
        <dbReference type="EMBL" id="KAG1544867.1"/>
    </source>
</evidence>